<protein>
    <submittedName>
        <fullName evidence="4">N-acetylmuramoyl-L-alanine amidase</fullName>
    </submittedName>
</protein>
<reference evidence="4 5" key="1">
    <citation type="submission" date="2018-08" db="EMBL/GenBank/DDBJ databases">
        <title>Bacillus chawlae sp. nov., Bacillus glennii sp. nov., and Bacillus saganii sp. nov. Isolated from the Vehicle Assembly Building at Kennedy Space Center where the Viking Spacecraft were Assembled.</title>
        <authorList>
            <person name="Seuylemezian A."/>
            <person name="Vaishampayan P."/>
        </authorList>
    </citation>
    <scope>NUCLEOTIDE SEQUENCE [LARGE SCALE GENOMIC DNA]</scope>
    <source>
        <strain evidence="4 5">V44-8</strain>
    </source>
</reference>
<accession>A0A372L7F3</accession>
<dbReference type="Gene3D" id="3.40.630.40">
    <property type="entry name" value="Zn-dependent exopeptidases"/>
    <property type="match status" value="1"/>
</dbReference>
<dbReference type="PANTHER" id="PTHR30404:SF0">
    <property type="entry name" value="N-ACETYLMURAMOYL-L-ALANINE AMIDASE AMIC"/>
    <property type="match status" value="1"/>
</dbReference>
<dbReference type="EMBL" id="QVTD01000017">
    <property type="protein sequence ID" value="RFU61151.1"/>
    <property type="molecule type" value="Genomic_DNA"/>
</dbReference>
<dbReference type="GO" id="GO:0008745">
    <property type="term" value="F:N-acetylmuramoyl-L-alanine amidase activity"/>
    <property type="evidence" value="ECO:0007669"/>
    <property type="project" value="InterPro"/>
</dbReference>
<sequence length="236" mass="26013">MKKFILLLLVGMVSCSIFGTNVKRTEAAQKVVCIDPGHQSKQNSQTEPIAPGLKTKKMKTTSGTRGVATKKPEYVLNLEVSLKLRDALKKKGYKVYMTRTKHNVNISNIQRATYCNNKKANLTVRIHADGSTSRNAEGIQVLYPSAKATQKINSTSRKAAVNVLNEMIKTTKAKKSAGDGLTPRSDLTGFNWSKTPTILVELGFMTNPAEDRKMSTKSYQAKLVQGMTNGVNKYLK</sequence>
<dbReference type="PANTHER" id="PTHR30404">
    <property type="entry name" value="N-ACETYLMURAMOYL-L-ALANINE AMIDASE"/>
    <property type="match status" value="1"/>
</dbReference>
<dbReference type="GO" id="GO:0030288">
    <property type="term" value="C:outer membrane-bounded periplasmic space"/>
    <property type="evidence" value="ECO:0007669"/>
    <property type="project" value="TreeGrafter"/>
</dbReference>
<feature type="signal peptide" evidence="2">
    <location>
        <begin position="1"/>
        <end position="19"/>
    </location>
</feature>
<name>A0A372L7F3_9BACI</name>
<dbReference type="SMART" id="SM00646">
    <property type="entry name" value="Ami_3"/>
    <property type="match status" value="1"/>
</dbReference>
<proteinExistence type="predicted"/>
<organism evidence="4 5">
    <name type="scientific">Peribacillus glennii</name>
    <dbReference type="NCBI Taxonomy" id="2303991"/>
    <lineage>
        <taxon>Bacteria</taxon>
        <taxon>Bacillati</taxon>
        <taxon>Bacillota</taxon>
        <taxon>Bacilli</taxon>
        <taxon>Bacillales</taxon>
        <taxon>Bacillaceae</taxon>
        <taxon>Peribacillus</taxon>
    </lineage>
</organism>
<dbReference type="InterPro" id="IPR050695">
    <property type="entry name" value="N-acetylmuramoyl_amidase_3"/>
</dbReference>
<dbReference type="SUPFAM" id="SSF53187">
    <property type="entry name" value="Zn-dependent exopeptidases"/>
    <property type="match status" value="1"/>
</dbReference>
<evidence type="ECO:0000259" key="3">
    <source>
        <dbReference type="SMART" id="SM00646"/>
    </source>
</evidence>
<dbReference type="GO" id="GO:0009253">
    <property type="term" value="P:peptidoglycan catabolic process"/>
    <property type="evidence" value="ECO:0007669"/>
    <property type="project" value="InterPro"/>
</dbReference>
<dbReference type="Pfam" id="PF01520">
    <property type="entry name" value="Amidase_3"/>
    <property type="match status" value="1"/>
</dbReference>
<evidence type="ECO:0000313" key="4">
    <source>
        <dbReference type="EMBL" id="RFU61151.1"/>
    </source>
</evidence>
<gene>
    <name evidence="4" type="ORF">D0466_19425</name>
</gene>
<keyword evidence="1" id="KW-0378">Hydrolase</keyword>
<keyword evidence="5" id="KW-1185">Reference proteome</keyword>
<keyword evidence="2" id="KW-0732">Signal</keyword>
<feature type="domain" description="MurNAc-LAA" evidence="3">
    <location>
        <begin position="112"/>
        <end position="232"/>
    </location>
</feature>
<dbReference type="InterPro" id="IPR002508">
    <property type="entry name" value="MurNAc-LAA_cat"/>
</dbReference>
<evidence type="ECO:0000313" key="5">
    <source>
        <dbReference type="Proteomes" id="UP000262939"/>
    </source>
</evidence>
<feature type="chain" id="PRO_5039370134" evidence="2">
    <location>
        <begin position="20"/>
        <end position="236"/>
    </location>
</feature>
<evidence type="ECO:0000256" key="2">
    <source>
        <dbReference type="SAM" id="SignalP"/>
    </source>
</evidence>
<dbReference type="OrthoDB" id="43070at2"/>
<dbReference type="RefSeq" id="WP_117324185.1">
    <property type="nucleotide sequence ID" value="NZ_QVTD01000017.1"/>
</dbReference>
<dbReference type="AlphaFoldDB" id="A0A372L7F3"/>
<dbReference type="CDD" id="cd02696">
    <property type="entry name" value="MurNAc-LAA"/>
    <property type="match status" value="1"/>
</dbReference>
<dbReference type="PROSITE" id="PS51257">
    <property type="entry name" value="PROKAR_LIPOPROTEIN"/>
    <property type="match status" value="1"/>
</dbReference>
<dbReference type="Proteomes" id="UP000262939">
    <property type="component" value="Unassembled WGS sequence"/>
</dbReference>
<comment type="caution">
    <text evidence="4">The sequence shown here is derived from an EMBL/GenBank/DDBJ whole genome shotgun (WGS) entry which is preliminary data.</text>
</comment>
<evidence type="ECO:0000256" key="1">
    <source>
        <dbReference type="ARBA" id="ARBA00022801"/>
    </source>
</evidence>